<dbReference type="Gene3D" id="1.10.510.10">
    <property type="entry name" value="Transferase(Phosphotransferase) domain 1"/>
    <property type="match status" value="1"/>
</dbReference>
<evidence type="ECO:0000313" key="4">
    <source>
        <dbReference type="EMBL" id="TCK03850.1"/>
    </source>
</evidence>
<dbReference type="PANTHER" id="PTHR10566:SF113">
    <property type="entry name" value="PROTEIN ACTIVITY OF BC1 COMPLEX KINASE 7, CHLOROPLASTIC"/>
    <property type="match status" value="1"/>
</dbReference>
<proteinExistence type="inferred from homology"/>
<dbReference type="EMBL" id="SMFV01000004">
    <property type="protein sequence ID" value="TCK03850.1"/>
    <property type="molecule type" value="Genomic_DNA"/>
</dbReference>
<keyword evidence="2" id="KW-0472">Membrane</keyword>
<dbReference type="Pfam" id="PF03109">
    <property type="entry name" value="ABC1"/>
    <property type="match status" value="1"/>
</dbReference>
<evidence type="ECO:0000256" key="1">
    <source>
        <dbReference type="ARBA" id="ARBA00009670"/>
    </source>
</evidence>
<protein>
    <submittedName>
        <fullName evidence="4">Ubiquinone biosynthesis protein</fullName>
    </submittedName>
</protein>
<dbReference type="CDD" id="cd05121">
    <property type="entry name" value="ABC1_ADCK3-like"/>
    <property type="match status" value="1"/>
</dbReference>
<gene>
    <name evidence="4" type="ORF">CLV27_1163</name>
</gene>
<dbReference type="InterPro" id="IPR011009">
    <property type="entry name" value="Kinase-like_dom_sf"/>
</dbReference>
<dbReference type="SUPFAM" id="SSF56112">
    <property type="entry name" value="Protein kinase-like (PK-like)"/>
    <property type="match status" value="1"/>
</dbReference>
<evidence type="ECO:0000256" key="2">
    <source>
        <dbReference type="SAM" id="Phobius"/>
    </source>
</evidence>
<evidence type="ECO:0000313" key="5">
    <source>
        <dbReference type="Proteomes" id="UP000295777"/>
    </source>
</evidence>
<dbReference type="Proteomes" id="UP000295777">
    <property type="component" value="Unassembled WGS sequence"/>
</dbReference>
<dbReference type="GO" id="GO:0005524">
    <property type="term" value="F:ATP binding"/>
    <property type="evidence" value="ECO:0007669"/>
    <property type="project" value="InterPro"/>
</dbReference>
<keyword evidence="5" id="KW-1185">Reference proteome</keyword>
<evidence type="ECO:0000259" key="3">
    <source>
        <dbReference type="PROSITE" id="PS50011"/>
    </source>
</evidence>
<comment type="similarity">
    <text evidence="1">Belongs to the protein kinase superfamily. ADCK protein kinase family.</text>
</comment>
<feature type="domain" description="Protein kinase" evidence="3">
    <location>
        <begin position="115"/>
        <end position="417"/>
    </location>
</feature>
<dbReference type="SMART" id="SM00220">
    <property type="entry name" value="S_TKc"/>
    <property type="match status" value="1"/>
</dbReference>
<keyword evidence="4" id="KW-0830">Ubiquinone</keyword>
<reference evidence="4 5" key="1">
    <citation type="submission" date="2019-03" db="EMBL/GenBank/DDBJ databases">
        <title>Genomic Encyclopedia of Archaeal and Bacterial Type Strains, Phase II (KMG-II): from individual species to whole genera.</title>
        <authorList>
            <person name="Goeker M."/>
        </authorList>
    </citation>
    <scope>NUCLEOTIDE SEQUENCE [LARGE SCALE GENOMIC DNA]</scope>
    <source>
        <strain evidence="4 5">DSM 24425</strain>
    </source>
</reference>
<dbReference type="OrthoDB" id="9795390at2"/>
<keyword evidence="2" id="KW-0812">Transmembrane</keyword>
<dbReference type="InterPro" id="IPR004147">
    <property type="entry name" value="ABC1_dom"/>
</dbReference>
<feature type="transmembrane region" description="Helical" evidence="2">
    <location>
        <begin position="21"/>
        <end position="42"/>
    </location>
</feature>
<dbReference type="AlphaFoldDB" id="A0A4R1GB24"/>
<dbReference type="PANTHER" id="PTHR10566">
    <property type="entry name" value="CHAPERONE-ACTIVITY OF BC1 COMPLEX CABC1 -RELATED"/>
    <property type="match status" value="1"/>
</dbReference>
<dbReference type="InterPro" id="IPR000719">
    <property type="entry name" value="Prot_kinase_dom"/>
</dbReference>
<name>A0A4R1GB24_9BACT</name>
<dbReference type="PROSITE" id="PS50011">
    <property type="entry name" value="PROTEIN_KINASE_DOM"/>
    <property type="match status" value="1"/>
</dbReference>
<sequence>MGFIRRSWEIIGHIYFCSYEYLSSFLPGALVKLVGFLLFFPFKELLSLPPPVRLRVTLERLGPAYQKIGQLLSTRVDILPPEFIRELEKLQDRVPPLPPEKILKSYSHIGEYIEEFDPNPIGSGSVAQVHRALLKDGREVAIKILRPDAEEIIKQDMRILKVTVSFLAFFVPFFRQFRISQILDEFERMLTEELDLRTEAAYMELFRQFSEKEPSLYVPEVLWELSGKEVLVTEFVRGKKLTEIGNLSEKERKKLAERLVHIIHRTIFELGVFHGDLHPGNIFLLEDGRFVFIDFGIVGRLSPDTLSAFFVFSLGVMNKDLELIVGALREIGAVPENINETLLKREILSFLDKYYNRPLSQIDAEKLFYEELSAARRFRIVLPEELLVLMKTIAHTESIARLIYPEFRLPPLLKPYLRKIAPRVVTQEVKRRLTRLAMTYSNLIEKIPKIAESNKKETERKDDIFWGSVILGLAVVLTLAPKLLFIYVPAVLATNRLRK</sequence>
<keyword evidence="2" id="KW-1133">Transmembrane helix</keyword>
<dbReference type="InterPro" id="IPR050154">
    <property type="entry name" value="UbiB_kinase"/>
</dbReference>
<comment type="caution">
    <text evidence="4">The sequence shown here is derived from an EMBL/GenBank/DDBJ whole genome shotgun (WGS) entry which is preliminary data.</text>
</comment>
<feature type="transmembrane region" description="Helical" evidence="2">
    <location>
        <begin position="464"/>
        <end position="493"/>
    </location>
</feature>
<organism evidence="4 5">
    <name type="scientific">Phorcysia thermohydrogeniphila</name>
    <dbReference type="NCBI Taxonomy" id="936138"/>
    <lineage>
        <taxon>Bacteria</taxon>
        <taxon>Pseudomonadati</taxon>
        <taxon>Aquificota</taxon>
        <taxon>Aquificia</taxon>
        <taxon>Desulfurobacteriales</taxon>
        <taxon>Desulfurobacteriaceae</taxon>
        <taxon>Phorcysia</taxon>
    </lineage>
</organism>
<dbReference type="GO" id="GO:0004672">
    <property type="term" value="F:protein kinase activity"/>
    <property type="evidence" value="ECO:0007669"/>
    <property type="project" value="InterPro"/>
</dbReference>
<accession>A0A4R1GB24</accession>
<dbReference type="RefSeq" id="WP_132526734.1">
    <property type="nucleotide sequence ID" value="NZ_SMFV01000004.1"/>
</dbReference>